<dbReference type="Proteomes" id="UP000063718">
    <property type="component" value="Unassembled WGS sequence"/>
</dbReference>
<dbReference type="Gene3D" id="3.30.70.2660">
    <property type="match status" value="1"/>
</dbReference>
<dbReference type="GO" id="GO:0051607">
    <property type="term" value="P:defense response to virus"/>
    <property type="evidence" value="ECO:0007669"/>
    <property type="project" value="UniProtKB-KW"/>
</dbReference>
<evidence type="ECO:0000313" key="2">
    <source>
        <dbReference type="EMBL" id="GAF26195.1"/>
    </source>
</evidence>
<sequence>MSPVVLVFDVAADLAMFRKSYTTTSQVSYAFPPPTAVAGLLAAIAGIDHGAGEGCKNAAFWQALAGCRVAVGLKNPLRWVSTTVNLIKYKTPNGSMGEHIQSKHQLVKNPRYRIYVSGGEIYAEVKKRLERNEFIFTPYLGVAYALADITYVGEYRESIINDKETWVDTIVPLYRGVQPDIQRCRGIHRELVPFRMDNKRELLKTVTVIYPEIKTASAEATGKDAGWDCRLWLKDKGELEVFQVAGERVCWFECW</sequence>
<dbReference type="NCBIfam" id="TIGR02592">
    <property type="entry name" value="cas_Cas5h"/>
    <property type="match status" value="1"/>
</dbReference>
<organism evidence="2">
    <name type="scientific">Moorella thermoacetica Y72</name>
    <dbReference type="NCBI Taxonomy" id="1325331"/>
    <lineage>
        <taxon>Bacteria</taxon>
        <taxon>Bacillati</taxon>
        <taxon>Bacillota</taxon>
        <taxon>Clostridia</taxon>
        <taxon>Neomoorellales</taxon>
        <taxon>Neomoorellaceae</taxon>
        <taxon>Neomoorella</taxon>
    </lineage>
</organism>
<gene>
    <name evidence="2" type="ORF">MTY_1534</name>
</gene>
<reference evidence="2" key="1">
    <citation type="journal article" date="2014" name="Gene">
        <title>Genome-guided analysis of transformation efficiency and carbon dioxide assimilation by Moorella thermoacetica Y72.</title>
        <authorList>
            <person name="Tsukahara K."/>
            <person name="Kita A."/>
            <person name="Nakashimada Y."/>
            <person name="Hoshino T."/>
            <person name="Murakami K."/>
        </authorList>
    </citation>
    <scope>NUCLEOTIDE SEQUENCE [LARGE SCALE GENOMIC DNA]</scope>
    <source>
        <strain evidence="2">Y72</strain>
    </source>
</reference>
<protein>
    <recommendedName>
        <fullName evidence="3">CRISPR-associated protein Cas5</fullName>
    </recommendedName>
</protein>
<dbReference type="AlphaFoldDB" id="A0A0S6UEL1"/>
<dbReference type="NCBIfam" id="TIGR02593">
    <property type="entry name" value="CRISPR_cas5"/>
    <property type="match status" value="1"/>
</dbReference>
<dbReference type="GO" id="GO:0043571">
    <property type="term" value="P:maintenance of CRISPR repeat elements"/>
    <property type="evidence" value="ECO:0007669"/>
    <property type="project" value="InterPro"/>
</dbReference>
<dbReference type="InterPro" id="IPR021124">
    <property type="entry name" value="CRISPR-assoc_prot_Cas5"/>
</dbReference>
<name>A0A0S6UEL1_NEOTH</name>
<evidence type="ECO:0000256" key="1">
    <source>
        <dbReference type="ARBA" id="ARBA00023118"/>
    </source>
</evidence>
<accession>A0A0S6UEL1</accession>
<dbReference type="EMBL" id="DF238840">
    <property type="protein sequence ID" value="GAF26195.1"/>
    <property type="molecule type" value="Genomic_DNA"/>
</dbReference>
<dbReference type="Pfam" id="PF09704">
    <property type="entry name" value="Cas_Cas5d"/>
    <property type="match status" value="1"/>
</dbReference>
<proteinExistence type="predicted"/>
<dbReference type="InterPro" id="IPR013421">
    <property type="entry name" value="CRISPR-assoc_prot_Cas5_HALMA"/>
</dbReference>
<evidence type="ECO:0008006" key="3">
    <source>
        <dbReference type="Google" id="ProtNLM"/>
    </source>
</evidence>
<keyword evidence="1" id="KW-0051">Antiviral defense</keyword>
<dbReference type="InterPro" id="IPR013422">
    <property type="entry name" value="CRISPR-assoc_prot_Cas5_N"/>
</dbReference>